<evidence type="ECO:0000313" key="2">
    <source>
        <dbReference type="EMBL" id="KAK3948653.1"/>
    </source>
</evidence>
<comment type="caution">
    <text evidence="2">The sequence shown here is derived from an EMBL/GenBank/DDBJ whole genome shotgun (WGS) entry which is preliminary data.</text>
</comment>
<accession>A0AAN6NR26</accession>
<name>A0AAN6NR26_9PEZI</name>
<reference evidence="2" key="2">
    <citation type="submission" date="2023-06" db="EMBL/GenBank/DDBJ databases">
        <authorList>
            <consortium name="Lawrence Berkeley National Laboratory"/>
            <person name="Mondo S.J."/>
            <person name="Hensen N."/>
            <person name="Bonometti L."/>
            <person name="Westerberg I."/>
            <person name="Brannstrom I.O."/>
            <person name="Guillou S."/>
            <person name="Cros-Aarteil S."/>
            <person name="Calhoun S."/>
            <person name="Haridas S."/>
            <person name="Kuo A."/>
            <person name="Pangilinan J."/>
            <person name="Riley R."/>
            <person name="Labutti K."/>
            <person name="Andreopoulos B."/>
            <person name="Lipzen A."/>
            <person name="Chen C."/>
            <person name="Yanf M."/>
            <person name="Daum C."/>
            <person name="Ng V."/>
            <person name="Clum A."/>
            <person name="Steindorff A."/>
            <person name="Ohm R."/>
            <person name="Martin F."/>
            <person name="Silar P."/>
            <person name="Natvig D."/>
            <person name="Lalanne C."/>
            <person name="Gautier V."/>
            <person name="Ament-Velasquez S.L."/>
            <person name="Kruys A."/>
            <person name="Hutchinson M.I."/>
            <person name="Powell A.J."/>
            <person name="Barry K."/>
            <person name="Miller A.N."/>
            <person name="Grigoriev I.V."/>
            <person name="Debuchy R."/>
            <person name="Gladieux P."/>
            <person name="Thoren M.H."/>
            <person name="Johannesson H."/>
        </authorList>
    </citation>
    <scope>NUCLEOTIDE SEQUENCE</scope>
    <source>
        <strain evidence="2">CBS 626.80</strain>
    </source>
</reference>
<feature type="region of interest" description="Disordered" evidence="1">
    <location>
        <begin position="1"/>
        <end position="68"/>
    </location>
</feature>
<sequence length="93" mass="9866">MPSPQQPLSSPPPHDYPEPPPLLSPPAIDPPDADNDDASYAPSSSNMNSEAPSPDLSPLPLPDTPTLTIPLRNSIMDNFEDDSCNPAVIRLPA</sequence>
<evidence type="ECO:0000256" key="1">
    <source>
        <dbReference type="SAM" id="MobiDB-lite"/>
    </source>
</evidence>
<reference evidence="2" key="1">
    <citation type="journal article" date="2023" name="Mol. Phylogenet. Evol.">
        <title>Genome-scale phylogeny and comparative genomics of the fungal order Sordariales.</title>
        <authorList>
            <person name="Hensen N."/>
            <person name="Bonometti L."/>
            <person name="Westerberg I."/>
            <person name="Brannstrom I.O."/>
            <person name="Guillou S."/>
            <person name="Cros-Aarteil S."/>
            <person name="Calhoun S."/>
            <person name="Haridas S."/>
            <person name="Kuo A."/>
            <person name="Mondo S."/>
            <person name="Pangilinan J."/>
            <person name="Riley R."/>
            <person name="LaButti K."/>
            <person name="Andreopoulos B."/>
            <person name="Lipzen A."/>
            <person name="Chen C."/>
            <person name="Yan M."/>
            <person name="Daum C."/>
            <person name="Ng V."/>
            <person name="Clum A."/>
            <person name="Steindorff A."/>
            <person name="Ohm R.A."/>
            <person name="Martin F."/>
            <person name="Silar P."/>
            <person name="Natvig D.O."/>
            <person name="Lalanne C."/>
            <person name="Gautier V."/>
            <person name="Ament-Velasquez S.L."/>
            <person name="Kruys A."/>
            <person name="Hutchinson M.I."/>
            <person name="Powell A.J."/>
            <person name="Barry K."/>
            <person name="Miller A.N."/>
            <person name="Grigoriev I.V."/>
            <person name="Debuchy R."/>
            <person name="Gladieux P."/>
            <person name="Hiltunen Thoren M."/>
            <person name="Johannesson H."/>
        </authorList>
    </citation>
    <scope>NUCLEOTIDE SEQUENCE</scope>
    <source>
        <strain evidence="2">CBS 626.80</strain>
    </source>
</reference>
<proteinExistence type="predicted"/>
<feature type="compositionally biased region" description="Pro residues" evidence="1">
    <location>
        <begin position="1"/>
        <end position="29"/>
    </location>
</feature>
<dbReference type="AlphaFoldDB" id="A0AAN6NR26"/>
<gene>
    <name evidence="2" type="ORF">QBC32DRAFT_317590</name>
</gene>
<dbReference type="EMBL" id="MU859252">
    <property type="protein sequence ID" value="KAK3948653.1"/>
    <property type="molecule type" value="Genomic_DNA"/>
</dbReference>
<protein>
    <submittedName>
        <fullName evidence="2">Uncharacterized protein</fullName>
    </submittedName>
</protein>
<organism evidence="2 3">
    <name type="scientific">Pseudoneurospora amorphoporcata</name>
    <dbReference type="NCBI Taxonomy" id="241081"/>
    <lineage>
        <taxon>Eukaryota</taxon>
        <taxon>Fungi</taxon>
        <taxon>Dikarya</taxon>
        <taxon>Ascomycota</taxon>
        <taxon>Pezizomycotina</taxon>
        <taxon>Sordariomycetes</taxon>
        <taxon>Sordariomycetidae</taxon>
        <taxon>Sordariales</taxon>
        <taxon>Sordariaceae</taxon>
        <taxon>Pseudoneurospora</taxon>
    </lineage>
</organism>
<keyword evidence="3" id="KW-1185">Reference proteome</keyword>
<evidence type="ECO:0000313" key="3">
    <source>
        <dbReference type="Proteomes" id="UP001303222"/>
    </source>
</evidence>
<dbReference type="Proteomes" id="UP001303222">
    <property type="component" value="Unassembled WGS sequence"/>
</dbReference>